<proteinExistence type="predicted"/>
<accession>A0A8H4LSV1</accession>
<feature type="region of interest" description="Disordered" evidence="1">
    <location>
        <begin position="14"/>
        <end position="84"/>
    </location>
</feature>
<evidence type="ECO:0000256" key="1">
    <source>
        <dbReference type="SAM" id="MobiDB-lite"/>
    </source>
</evidence>
<protein>
    <submittedName>
        <fullName evidence="2">Uncharacterized protein</fullName>
    </submittedName>
</protein>
<evidence type="ECO:0000313" key="2">
    <source>
        <dbReference type="EMBL" id="KAF4504541.1"/>
    </source>
</evidence>
<dbReference type="EMBL" id="JAAVMX010000009">
    <property type="protein sequence ID" value="KAF4504541.1"/>
    <property type="molecule type" value="Genomic_DNA"/>
</dbReference>
<dbReference type="Proteomes" id="UP000557566">
    <property type="component" value="Unassembled WGS sequence"/>
</dbReference>
<dbReference type="OrthoDB" id="2446291at2759"/>
<feature type="region of interest" description="Disordered" evidence="1">
    <location>
        <begin position="253"/>
        <end position="275"/>
    </location>
</feature>
<feature type="compositionally biased region" description="Polar residues" evidence="1">
    <location>
        <begin position="74"/>
        <end position="84"/>
    </location>
</feature>
<organism evidence="2 3">
    <name type="scientific">Ophiocordyceps sinensis</name>
    <dbReference type="NCBI Taxonomy" id="72228"/>
    <lineage>
        <taxon>Eukaryota</taxon>
        <taxon>Fungi</taxon>
        <taxon>Dikarya</taxon>
        <taxon>Ascomycota</taxon>
        <taxon>Pezizomycotina</taxon>
        <taxon>Sordariomycetes</taxon>
        <taxon>Hypocreomycetidae</taxon>
        <taxon>Hypocreales</taxon>
        <taxon>Ophiocordycipitaceae</taxon>
        <taxon>Ophiocordyceps</taxon>
    </lineage>
</organism>
<reference evidence="2 3" key="1">
    <citation type="journal article" date="2020" name="Genome Biol. Evol.">
        <title>A new high-quality draft genome assembly of the Chinese cordyceps Ophiocordyceps sinensis.</title>
        <authorList>
            <person name="Shu R."/>
            <person name="Zhang J."/>
            <person name="Meng Q."/>
            <person name="Zhang H."/>
            <person name="Zhou G."/>
            <person name="Li M."/>
            <person name="Wu P."/>
            <person name="Zhao Y."/>
            <person name="Chen C."/>
            <person name="Qin Q."/>
        </authorList>
    </citation>
    <scope>NUCLEOTIDE SEQUENCE [LARGE SCALE GENOMIC DNA]</scope>
    <source>
        <strain evidence="2 3">IOZ07</strain>
    </source>
</reference>
<sequence>MFATQHYMVAMDPAKKRLREDDEGANGFGEHRNKRFQSLPIRSSPKASQQWPPPPTATPLHSSHHDSLPRSHFSPWSSSPLATCQPQDAEMDMTDCAVSPSPHRVGDGRPLAYTGDCDALARMPTPMQPSFAAQVRGQNCALAGPGPDVNTLSGIVNMGHHQTGLSDDQSVPRVMANGTDWHAVRSNRRLPSPILEAGDRAHGSANMIVDDQHGHQHRLPDAPLPMHPSTTTHAMHHPNAMMDVECQPCFAPADSEPDLANPSPGRRGHVRSKHTVNSWTWQPGMKKSFSIGYRSDCEKCRLKVPGHFNHIVIS</sequence>
<evidence type="ECO:0000313" key="3">
    <source>
        <dbReference type="Proteomes" id="UP000557566"/>
    </source>
</evidence>
<dbReference type="AlphaFoldDB" id="A0A8H4LSV1"/>
<comment type="caution">
    <text evidence="2">The sequence shown here is derived from an EMBL/GenBank/DDBJ whole genome shotgun (WGS) entry which is preliminary data.</text>
</comment>
<keyword evidence="3" id="KW-1185">Reference proteome</keyword>
<name>A0A8H4LSV1_9HYPO</name>
<gene>
    <name evidence="2" type="ORF">G6O67_007985</name>
</gene>